<dbReference type="InterPro" id="IPR000884">
    <property type="entry name" value="TSP1_rpt"/>
</dbReference>
<keyword evidence="5" id="KW-1185">Reference proteome</keyword>
<dbReference type="EMBL" id="MTYJ01000051">
    <property type="protein sequence ID" value="OQV18256.1"/>
    <property type="molecule type" value="Genomic_DNA"/>
</dbReference>
<feature type="chain" id="PRO_5012303245" description="Thrombospondin type-1 domain-containing protein 1" evidence="3">
    <location>
        <begin position="23"/>
        <end position="767"/>
    </location>
</feature>
<evidence type="ECO:0000313" key="4">
    <source>
        <dbReference type="EMBL" id="OQV18256.1"/>
    </source>
</evidence>
<feature type="region of interest" description="Disordered" evidence="1">
    <location>
        <begin position="578"/>
        <end position="620"/>
    </location>
</feature>
<reference evidence="5" key="1">
    <citation type="submission" date="2017-01" db="EMBL/GenBank/DDBJ databases">
        <title>Comparative genomics of anhydrobiosis in the tardigrade Hypsibius dujardini.</title>
        <authorList>
            <person name="Yoshida Y."/>
            <person name="Koutsovoulos G."/>
            <person name="Laetsch D."/>
            <person name="Stevens L."/>
            <person name="Kumar S."/>
            <person name="Horikawa D."/>
            <person name="Ishino K."/>
            <person name="Komine S."/>
            <person name="Tomita M."/>
            <person name="Blaxter M."/>
            <person name="Arakawa K."/>
        </authorList>
    </citation>
    <scope>NUCLEOTIDE SEQUENCE [LARGE SCALE GENOMIC DNA]</scope>
    <source>
        <strain evidence="5">Z151</strain>
    </source>
</reference>
<evidence type="ECO:0000256" key="2">
    <source>
        <dbReference type="SAM" id="Phobius"/>
    </source>
</evidence>
<dbReference type="PANTHER" id="PTHR16311:SF3">
    <property type="entry name" value="THROMBOSPONDIN TYPE-1 DOMAIN-CONTAINING PROTEIN 1"/>
    <property type="match status" value="1"/>
</dbReference>
<keyword evidence="3" id="KW-0732">Signal</keyword>
<evidence type="ECO:0000256" key="3">
    <source>
        <dbReference type="SAM" id="SignalP"/>
    </source>
</evidence>
<evidence type="ECO:0000256" key="1">
    <source>
        <dbReference type="SAM" id="MobiDB-lite"/>
    </source>
</evidence>
<keyword evidence="2" id="KW-0472">Membrane</keyword>
<dbReference type="OrthoDB" id="5781878at2759"/>
<dbReference type="GO" id="GO:0071944">
    <property type="term" value="C:cell periphery"/>
    <property type="evidence" value="ECO:0007669"/>
    <property type="project" value="TreeGrafter"/>
</dbReference>
<protein>
    <recommendedName>
        <fullName evidence="6">Thrombospondin type-1 domain-containing protein 1</fullName>
    </recommendedName>
</protein>
<dbReference type="SUPFAM" id="SSF82895">
    <property type="entry name" value="TSP-1 type 1 repeat"/>
    <property type="match status" value="1"/>
</dbReference>
<feature type="region of interest" description="Disordered" evidence="1">
    <location>
        <begin position="685"/>
        <end position="714"/>
    </location>
</feature>
<dbReference type="PANTHER" id="PTHR16311">
    <property type="entry name" value="THROMBOSPONDIN TYPE I DOMAIN-CONTAINING 1"/>
    <property type="match status" value="1"/>
</dbReference>
<feature type="compositionally biased region" description="Low complexity" evidence="1">
    <location>
        <begin position="689"/>
        <end position="701"/>
    </location>
</feature>
<feature type="region of interest" description="Disordered" evidence="1">
    <location>
        <begin position="641"/>
        <end position="672"/>
    </location>
</feature>
<organism evidence="4 5">
    <name type="scientific">Hypsibius exemplaris</name>
    <name type="common">Freshwater tardigrade</name>
    <dbReference type="NCBI Taxonomy" id="2072580"/>
    <lineage>
        <taxon>Eukaryota</taxon>
        <taxon>Metazoa</taxon>
        <taxon>Ecdysozoa</taxon>
        <taxon>Tardigrada</taxon>
        <taxon>Eutardigrada</taxon>
        <taxon>Parachela</taxon>
        <taxon>Hypsibioidea</taxon>
        <taxon>Hypsibiidae</taxon>
        <taxon>Hypsibius</taxon>
    </lineage>
</organism>
<dbReference type="InterPro" id="IPR038877">
    <property type="entry name" value="THSD1"/>
</dbReference>
<feature type="signal peptide" evidence="3">
    <location>
        <begin position="1"/>
        <end position="22"/>
    </location>
</feature>
<evidence type="ECO:0000313" key="5">
    <source>
        <dbReference type="Proteomes" id="UP000192578"/>
    </source>
</evidence>
<dbReference type="Pfam" id="PF00090">
    <property type="entry name" value="TSP_1"/>
    <property type="match status" value="1"/>
</dbReference>
<dbReference type="InterPro" id="IPR036383">
    <property type="entry name" value="TSP1_rpt_sf"/>
</dbReference>
<gene>
    <name evidence="4" type="ORF">BV898_07652</name>
</gene>
<sequence length="767" mass="85534">MKNRLQVVTLDILLFFLGYGKTFCSDSGPVKPPDIELHTRPVHYLFSGDLRLTYRVLSLNPDPTQLYTAKLTDPNTLTTISSTADFVLAPVNTWAIIEFPCSLMALPGNYTVKVVVTSTQIPADNAPEIVAAQQPVQIKWLDLLRWNLSSSRLRIFGESLTVNVSLATQTACPQEEPGNFTVVIELHYRQSSERKSQLPGSSGADRKIAQRALQWPFGATRSPTNSSITFPCWLFDRTGWYYATLAVVMKRSGEIGKGRLLRNGPTETEAKEEEAMMSLDKSPLVEAVHNVSDYELMISGDVGKCRNMTSQQQLRAVDRGSVRVTYRAPGCIGEDKIRLYRLDRQRIALPRTVGNLNLTYIMERSVRSKPRRAGFNFPCTVLAGQQDALGFCWIYATSSRDGQSRELTETRQCFPFSSAAEKDWKINQQQPQWSEWSLWTPCTETCRSSNQSRAVRMRKRVCQRKADSGIYRSDCEGPSLETRPCLIPFCRGVTTEKEHKSFGNIFMWFPGPGNLVNNRTSIFLYGSYENYTEGSTFNPLHPHHSFLIIALPALGGLLLLLICCVLPDLAREALQNAKRRSKPASGKAANRDSHHPLISKEDELPASSMSGPGSDLKYASIDQPSRSGVLEMQILASMAGKMPDANSGDAPQNQPDKAPEAVPNWPSHVPSPLILQRACRDRRFKYTGSSDQSPRSSSHLSSRPEPGDDVDFEYDDFIPDKFASEEELWTPQRLDIKVFATAYEDIVKELNAAAGADQQAGPSISQI</sequence>
<dbReference type="AlphaFoldDB" id="A0A1W0WST2"/>
<comment type="caution">
    <text evidence="4">The sequence shown here is derived from an EMBL/GenBank/DDBJ whole genome shotgun (WGS) entry which is preliminary data.</text>
</comment>
<accession>A0A1W0WST2</accession>
<proteinExistence type="predicted"/>
<name>A0A1W0WST2_HYPEX</name>
<dbReference type="Gene3D" id="2.20.100.10">
    <property type="entry name" value="Thrombospondin type-1 (TSP1) repeat"/>
    <property type="match status" value="1"/>
</dbReference>
<evidence type="ECO:0008006" key="6">
    <source>
        <dbReference type="Google" id="ProtNLM"/>
    </source>
</evidence>
<keyword evidence="2" id="KW-1133">Transmembrane helix</keyword>
<feature type="transmembrane region" description="Helical" evidence="2">
    <location>
        <begin position="546"/>
        <end position="570"/>
    </location>
</feature>
<feature type="compositionally biased region" description="Basic and acidic residues" evidence="1">
    <location>
        <begin position="589"/>
        <end position="603"/>
    </location>
</feature>
<dbReference type="PROSITE" id="PS50092">
    <property type="entry name" value="TSP1"/>
    <property type="match status" value="1"/>
</dbReference>
<keyword evidence="2" id="KW-0812">Transmembrane</keyword>
<dbReference type="Proteomes" id="UP000192578">
    <property type="component" value="Unassembled WGS sequence"/>
</dbReference>